<evidence type="ECO:0000313" key="5">
    <source>
        <dbReference type="Proteomes" id="UP001055437"/>
    </source>
</evidence>
<feature type="domain" description="DUF5651" evidence="1">
    <location>
        <begin position="99"/>
        <end position="153"/>
    </location>
</feature>
<dbReference type="Proteomes" id="UP000280586">
    <property type="component" value="Chromosome"/>
</dbReference>
<dbReference type="InterPro" id="IPR043711">
    <property type="entry name" value="DUF5651"/>
</dbReference>
<keyword evidence="5" id="KW-1185">Reference proteome</keyword>
<dbReference type="EMBL" id="CP023671">
    <property type="protein sequence ID" value="AYE35281.1"/>
    <property type="molecule type" value="Genomic_DNA"/>
</dbReference>
<evidence type="ECO:0000313" key="3">
    <source>
        <dbReference type="EMBL" id="USS01877.1"/>
    </source>
</evidence>
<dbReference type="Pfam" id="PF18892">
    <property type="entry name" value="DUF5651"/>
    <property type="match status" value="1"/>
</dbReference>
<gene>
    <name evidence="2" type="ORF">CP523_13080</name>
    <name evidence="3" type="ORF">NH397_05460</name>
</gene>
<dbReference type="AlphaFoldDB" id="A0A9N7PM10"/>
<organism evidence="2 4">
    <name type="scientific">Clostridium septicum</name>
    <dbReference type="NCBI Taxonomy" id="1504"/>
    <lineage>
        <taxon>Bacteria</taxon>
        <taxon>Bacillati</taxon>
        <taxon>Bacillota</taxon>
        <taxon>Clostridia</taxon>
        <taxon>Eubacteriales</taxon>
        <taxon>Clostridiaceae</taxon>
        <taxon>Clostridium</taxon>
    </lineage>
</organism>
<name>A0A9N7PM10_CLOSE</name>
<dbReference type="KEGG" id="csep:CP523_13080"/>
<dbReference type="EMBL" id="CP099799">
    <property type="protein sequence ID" value="USS01877.1"/>
    <property type="molecule type" value="Genomic_DNA"/>
</dbReference>
<evidence type="ECO:0000313" key="2">
    <source>
        <dbReference type="EMBL" id="AYE35281.1"/>
    </source>
</evidence>
<dbReference type="OrthoDB" id="2988369at2"/>
<dbReference type="RefSeq" id="WP_066677839.1">
    <property type="nucleotide sequence ID" value="NZ_CABMIZ010000032.1"/>
</dbReference>
<evidence type="ECO:0000259" key="1">
    <source>
        <dbReference type="Pfam" id="PF18892"/>
    </source>
</evidence>
<proteinExistence type="predicted"/>
<protein>
    <submittedName>
        <fullName evidence="3">DUF5651 domain-containing protein</fullName>
    </submittedName>
</protein>
<accession>A0A9N7PM10</accession>
<reference evidence="3" key="2">
    <citation type="submission" date="2022-06" db="EMBL/GenBank/DDBJ databases">
        <authorList>
            <person name="Holder M.E."/>
            <person name="Ajami N.J."/>
            <person name="Petrosino J.F."/>
        </authorList>
    </citation>
    <scope>NUCLEOTIDE SEQUENCE</scope>
    <source>
        <strain evidence="3">RMA 8861</strain>
    </source>
</reference>
<dbReference type="Proteomes" id="UP001055437">
    <property type="component" value="Chromosome"/>
</dbReference>
<sequence length="155" mass="18285">MKDYLNNEERKNIITILHLMTSGVILLEGNTLTKDEKANLKRGFTFTKKAIENIKNRLNKNALNALDKDAKKSRVLLDIYGATREYERRKQSDINAAYEENRDYYKLVELILFYNCKNCSEKCNECEIYKEFEERCIPEFEGAEKMGYCKYSYKG</sequence>
<evidence type="ECO:0000313" key="4">
    <source>
        <dbReference type="Proteomes" id="UP000280586"/>
    </source>
</evidence>
<dbReference type="GeneID" id="303561619"/>
<reference evidence="2 4" key="1">
    <citation type="submission" date="2017-09" db="EMBL/GenBank/DDBJ databases">
        <authorList>
            <person name="Thomas P."/>
            <person name="Seyboldt C."/>
        </authorList>
    </citation>
    <scope>NUCLEOTIDE SEQUENCE [LARGE SCALE GENOMIC DNA]</scope>
    <source>
        <strain evidence="2 4">DSM 7534</strain>
    </source>
</reference>